<keyword evidence="8 12" id="KW-0479">Metal-binding</keyword>
<dbReference type="NCBIfam" id="TIGR01496">
    <property type="entry name" value="DHPS"/>
    <property type="match status" value="1"/>
</dbReference>
<evidence type="ECO:0000256" key="7">
    <source>
        <dbReference type="ARBA" id="ARBA00022679"/>
    </source>
</evidence>
<dbReference type="GO" id="GO:0046656">
    <property type="term" value="P:folic acid biosynthetic process"/>
    <property type="evidence" value="ECO:0007669"/>
    <property type="project" value="UniProtKB-KW"/>
</dbReference>
<evidence type="ECO:0000256" key="3">
    <source>
        <dbReference type="ARBA" id="ARBA00004763"/>
    </source>
</evidence>
<evidence type="ECO:0000256" key="9">
    <source>
        <dbReference type="ARBA" id="ARBA00022842"/>
    </source>
</evidence>
<dbReference type="PROSITE" id="PS50972">
    <property type="entry name" value="PTERIN_BINDING"/>
    <property type="match status" value="1"/>
</dbReference>
<comment type="similarity">
    <text evidence="4 12">Belongs to the DHPS family.</text>
</comment>
<dbReference type="FunFam" id="3.20.20.20:FF:000006">
    <property type="entry name" value="Dihydropteroate synthase"/>
    <property type="match status" value="1"/>
</dbReference>
<keyword evidence="10 12" id="KW-0289">Folate biosynthesis</keyword>
<dbReference type="Pfam" id="PF00809">
    <property type="entry name" value="Pterin_bind"/>
    <property type="match status" value="1"/>
</dbReference>
<protein>
    <recommendedName>
        <fullName evidence="6 12">Dihydropteroate synthase</fullName>
        <shortName evidence="12">DHPS</shortName>
        <ecNumber evidence="5 12">2.5.1.15</ecNumber>
    </recommendedName>
    <alternativeName>
        <fullName evidence="11 12">Dihydropteroate pyrophosphorylase</fullName>
    </alternativeName>
</protein>
<dbReference type="Proteomes" id="UP000000483">
    <property type="component" value="Chromosome"/>
</dbReference>
<dbReference type="InterPro" id="IPR000489">
    <property type="entry name" value="Pterin-binding_dom"/>
</dbReference>
<evidence type="ECO:0000256" key="10">
    <source>
        <dbReference type="ARBA" id="ARBA00022909"/>
    </source>
</evidence>
<keyword evidence="15" id="KW-1185">Reference proteome</keyword>
<sequence length="284" mass="30704">MAPLHQLVIGKQTFDLAHRSLLMGVLNVTPDSFSDGGFFFSHDAAIQQALQLAADGADIIDIGGESTRPFAPPLSLQEELDRVIPVIRTIRRELDTLISIDTYKAAVAQAALEAGANLINDISALRFDPDMAPLAAQSGVPVVLMHMQGTPQDMQVDPHYNDLVGDIKTFLAQRRDFACAQGIDPANIILDVGIGFGKTLAHNLELLQRLDEFRNLDCPLLLGVSRKAFIGRILHVPVTERDIGGLGAIILGLVRGANIIRTHNAAYAKQAIAVAEAILHSYPR</sequence>
<dbReference type="UniPathway" id="UPA00077">
    <property type="reaction ID" value="UER00156"/>
</dbReference>
<dbReference type="InterPro" id="IPR045031">
    <property type="entry name" value="DHP_synth-like"/>
</dbReference>
<feature type="domain" description="Pterin-binding" evidence="13">
    <location>
        <begin position="20"/>
        <end position="273"/>
    </location>
</feature>
<evidence type="ECO:0000256" key="1">
    <source>
        <dbReference type="ARBA" id="ARBA00000012"/>
    </source>
</evidence>
<evidence type="ECO:0000313" key="15">
    <source>
        <dbReference type="Proteomes" id="UP000000483"/>
    </source>
</evidence>
<dbReference type="GO" id="GO:0046872">
    <property type="term" value="F:metal ion binding"/>
    <property type="evidence" value="ECO:0007669"/>
    <property type="project" value="UniProtKB-KW"/>
</dbReference>
<accession>F2NCQ0</accession>
<comment type="pathway">
    <text evidence="3 12">Cofactor biosynthesis; tetrahydrofolate biosynthesis; 7,8-dihydrofolate from 2-amino-4-hydroxy-6-hydroxymethyl-7,8-dihydropteridine diphosphate and 4-aminobenzoate: step 1/2.</text>
</comment>
<comment type="cofactor">
    <cofactor evidence="2 12">
        <name>Mg(2+)</name>
        <dbReference type="ChEBI" id="CHEBI:18420"/>
    </cofactor>
</comment>
<dbReference type="AlphaFoldDB" id="F2NCQ0"/>
<evidence type="ECO:0000256" key="12">
    <source>
        <dbReference type="RuleBase" id="RU361205"/>
    </source>
</evidence>
<evidence type="ECO:0000256" key="4">
    <source>
        <dbReference type="ARBA" id="ARBA00009503"/>
    </source>
</evidence>
<dbReference type="EC" id="2.5.1.15" evidence="5 12"/>
<dbReference type="PROSITE" id="PS00792">
    <property type="entry name" value="DHPS_1"/>
    <property type="match status" value="1"/>
</dbReference>
<dbReference type="GO" id="GO:0005829">
    <property type="term" value="C:cytosol"/>
    <property type="evidence" value="ECO:0007669"/>
    <property type="project" value="TreeGrafter"/>
</dbReference>
<evidence type="ECO:0000259" key="13">
    <source>
        <dbReference type="PROSITE" id="PS50972"/>
    </source>
</evidence>
<name>F2NCQ0_DESAR</name>
<dbReference type="GO" id="GO:0004156">
    <property type="term" value="F:dihydropteroate synthase activity"/>
    <property type="evidence" value="ECO:0007669"/>
    <property type="project" value="UniProtKB-EC"/>
</dbReference>
<reference evidence="14 15" key="1">
    <citation type="journal article" date="2011" name="Stand. Genomic Sci.">
        <title>Complete genome sequence of the acetate-degrading sulfate reducer Desulfobacca acetoxidans type strain (ASRB2).</title>
        <authorList>
            <person name="Goker M."/>
            <person name="Teshima H."/>
            <person name="Lapidus A."/>
            <person name="Nolan M."/>
            <person name="Lucas S."/>
            <person name="Hammon N."/>
            <person name="Deshpande S."/>
            <person name="Cheng J.F."/>
            <person name="Tapia R."/>
            <person name="Han C."/>
            <person name="Goodwin L."/>
            <person name="Pitluck S."/>
            <person name="Huntemann M."/>
            <person name="Liolios K."/>
            <person name="Ivanova N."/>
            <person name="Pagani I."/>
            <person name="Mavromatis K."/>
            <person name="Ovchinikova G."/>
            <person name="Pati A."/>
            <person name="Chen A."/>
            <person name="Palaniappan K."/>
            <person name="Land M."/>
            <person name="Hauser L."/>
            <person name="Brambilla E.M."/>
            <person name="Rohde M."/>
            <person name="Spring S."/>
            <person name="Detter J.C."/>
            <person name="Woyke T."/>
            <person name="Bristow J."/>
            <person name="Eisen J.A."/>
            <person name="Markowitz V."/>
            <person name="Hugenholtz P."/>
            <person name="Kyrpides N.C."/>
            <person name="Klenk H.P."/>
        </authorList>
    </citation>
    <scope>NUCLEOTIDE SEQUENCE [LARGE SCALE GENOMIC DNA]</scope>
    <source>
        <strain evidence="15">ATCC 700848 / DSM 11109 / ASRB2</strain>
    </source>
</reference>
<reference evidence="15" key="2">
    <citation type="submission" date="2011-03" db="EMBL/GenBank/DDBJ databases">
        <title>The complete genome of Desulfobacca acetoxidans DSM 11109.</title>
        <authorList>
            <consortium name="US DOE Joint Genome Institute (JGI-PGF)"/>
            <person name="Lucas S."/>
            <person name="Copeland A."/>
            <person name="Lapidus A."/>
            <person name="Bruce D."/>
            <person name="Goodwin L."/>
            <person name="Pitluck S."/>
            <person name="Peters L."/>
            <person name="Kyrpides N."/>
            <person name="Mavromatis K."/>
            <person name="Ivanova N."/>
            <person name="Ovchinnikova G."/>
            <person name="Teshima H."/>
            <person name="Detter J.C."/>
            <person name="Han C."/>
            <person name="Land M."/>
            <person name="Hauser L."/>
            <person name="Markowitz V."/>
            <person name="Cheng J.-F."/>
            <person name="Hugenholtz P."/>
            <person name="Woyke T."/>
            <person name="Wu D."/>
            <person name="Spring S."/>
            <person name="Schueler E."/>
            <person name="Brambilla E."/>
            <person name="Klenk H.-P."/>
            <person name="Eisen J.A."/>
        </authorList>
    </citation>
    <scope>NUCLEOTIDE SEQUENCE [LARGE SCALE GENOMIC DNA]</scope>
    <source>
        <strain evidence="15">ATCC 700848 / DSM 11109 / ASRB2</strain>
    </source>
</reference>
<comment type="function">
    <text evidence="12">Catalyzes the condensation of para-aminobenzoate (pABA) with 6-hydroxymethyl-7,8-dihydropterin diphosphate (DHPt-PP) to form 7,8-dihydropteroate (H2Pte), the immediate precursor of folate derivatives.</text>
</comment>
<dbReference type="InterPro" id="IPR006390">
    <property type="entry name" value="DHP_synth_dom"/>
</dbReference>
<dbReference type="PANTHER" id="PTHR20941:SF1">
    <property type="entry name" value="FOLIC ACID SYNTHESIS PROTEIN FOL1"/>
    <property type="match status" value="1"/>
</dbReference>
<dbReference type="OrthoDB" id="9811744at2"/>
<evidence type="ECO:0000256" key="11">
    <source>
        <dbReference type="ARBA" id="ARBA00030193"/>
    </source>
</evidence>
<evidence type="ECO:0000256" key="8">
    <source>
        <dbReference type="ARBA" id="ARBA00022723"/>
    </source>
</evidence>
<dbReference type="EMBL" id="CP002629">
    <property type="protein sequence ID" value="AEB09331.1"/>
    <property type="molecule type" value="Genomic_DNA"/>
</dbReference>
<dbReference type="STRING" id="880072.Desac_1476"/>
<gene>
    <name evidence="14" type="ordered locus">Desac_1476</name>
</gene>
<dbReference type="KEGG" id="dao:Desac_1476"/>
<proteinExistence type="inferred from homology"/>
<dbReference type="SUPFAM" id="SSF51717">
    <property type="entry name" value="Dihydropteroate synthetase-like"/>
    <property type="match status" value="1"/>
</dbReference>
<dbReference type="InterPro" id="IPR011005">
    <property type="entry name" value="Dihydropteroate_synth-like_sf"/>
</dbReference>
<dbReference type="RefSeq" id="WP_013706441.1">
    <property type="nucleotide sequence ID" value="NC_015388.1"/>
</dbReference>
<evidence type="ECO:0000256" key="5">
    <source>
        <dbReference type="ARBA" id="ARBA00012458"/>
    </source>
</evidence>
<evidence type="ECO:0000313" key="14">
    <source>
        <dbReference type="EMBL" id="AEB09331.1"/>
    </source>
</evidence>
<dbReference type="Gene3D" id="3.20.20.20">
    <property type="entry name" value="Dihydropteroate synthase-like"/>
    <property type="match status" value="1"/>
</dbReference>
<dbReference type="PANTHER" id="PTHR20941">
    <property type="entry name" value="FOLATE SYNTHESIS PROTEINS"/>
    <property type="match status" value="1"/>
</dbReference>
<dbReference type="HOGENOM" id="CLU_008023_0_2_7"/>
<dbReference type="CDD" id="cd00739">
    <property type="entry name" value="DHPS"/>
    <property type="match status" value="1"/>
</dbReference>
<comment type="catalytic activity">
    <reaction evidence="1">
        <text>(7,8-dihydropterin-6-yl)methyl diphosphate + 4-aminobenzoate = 7,8-dihydropteroate + diphosphate</text>
        <dbReference type="Rhea" id="RHEA:19949"/>
        <dbReference type="ChEBI" id="CHEBI:17836"/>
        <dbReference type="ChEBI" id="CHEBI:17839"/>
        <dbReference type="ChEBI" id="CHEBI:33019"/>
        <dbReference type="ChEBI" id="CHEBI:72950"/>
        <dbReference type="EC" id="2.5.1.15"/>
    </reaction>
</comment>
<dbReference type="GO" id="GO:0046654">
    <property type="term" value="P:tetrahydrofolate biosynthetic process"/>
    <property type="evidence" value="ECO:0007669"/>
    <property type="project" value="UniProtKB-UniPathway"/>
</dbReference>
<keyword evidence="7 12" id="KW-0808">Transferase</keyword>
<evidence type="ECO:0000256" key="6">
    <source>
        <dbReference type="ARBA" id="ARBA00016919"/>
    </source>
</evidence>
<keyword evidence="9 12" id="KW-0460">Magnesium</keyword>
<dbReference type="eggNOG" id="COG0294">
    <property type="taxonomic scope" value="Bacteria"/>
</dbReference>
<dbReference type="PROSITE" id="PS00793">
    <property type="entry name" value="DHPS_2"/>
    <property type="match status" value="1"/>
</dbReference>
<organism evidence="14 15">
    <name type="scientific">Desulfobacca acetoxidans (strain ATCC 700848 / DSM 11109 / ASRB2)</name>
    <dbReference type="NCBI Taxonomy" id="880072"/>
    <lineage>
        <taxon>Bacteria</taxon>
        <taxon>Pseudomonadati</taxon>
        <taxon>Thermodesulfobacteriota</taxon>
        <taxon>Desulfobaccia</taxon>
        <taxon>Desulfobaccales</taxon>
        <taxon>Desulfobaccaceae</taxon>
        <taxon>Desulfobacca</taxon>
    </lineage>
</organism>
<evidence type="ECO:0000256" key="2">
    <source>
        <dbReference type="ARBA" id="ARBA00001946"/>
    </source>
</evidence>